<reference evidence="1" key="1">
    <citation type="journal article" date="2015" name="Nature">
        <title>Complex archaea that bridge the gap between prokaryotes and eukaryotes.</title>
        <authorList>
            <person name="Spang A."/>
            <person name="Saw J.H."/>
            <person name="Jorgensen S.L."/>
            <person name="Zaremba-Niedzwiedzka K."/>
            <person name="Martijn J."/>
            <person name="Lind A.E."/>
            <person name="van Eijk R."/>
            <person name="Schleper C."/>
            <person name="Guy L."/>
            <person name="Ettema T.J."/>
        </authorList>
    </citation>
    <scope>NUCLEOTIDE SEQUENCE</scope>
</reference>
<protein>
    <recommendedName>
        <fullName evidence="2">DUF4145 domain-containing protein</fullName>
    </recommendedName>
</protein>
<dbReference type="EMBL" id="LAZR01045328">
    <property type="protein sequence ID" value="KKK99133.1"/>
    <property type="molecule type" value="Genomic_DNA"/>
</dbReference>
<sequence length="180" mass="20230">MVSDGLRAHFEGTLEQRVNRCLEVSHQDVIPNHYFAAASAECIDLYTDGYFLSAVMVTHAVAEGIRRFVVECERIKLDDNMKGPDIFDLLVQKGIISKDCADAFNQIWGSFRNAVHHMYATVEKIPFPTVAKSNIQALAVIEREVFAFKSGKNGGLIPTNPKYWDVRADGMISAFLRFSR</sequence>
<dbReference type="Gene3D" id="1.20.120.580">
    <property type="entry name" value="bsu32300-like"/>
    <property type="match status" value="1"/>
</dbReference>
<accession>A0A0F8ZZ72</accession>
<organism evidence="1">
    <name type="scientific">marine sediment metagenome</name>
    <dbReference type="NCBI Taxonomy" id="412755"/>
    <lineage>
        <taxon>unclassified sequences</taxon>
        <taxon>metagenomes</taxon>
        <taxon>ecological metagenomes</taxon>
    </lineage>
</organism>
<evidence type="ECO:0008006" key="2">
    <source>
        <dbReference type="Google" id="ProtNLM"/>
    </source>
</evidence>
<dbReference type="InterPro" id="IPR037038">
    <property type="entry name" value="HepT-like_sf"/>
</dbReference>
<proteinExistence type="predicted"/>
<dbReference type="AlphaFoldDB" id="A0A0F8ZZ72"/>
<comment type="caution">
    <text evidence="1">The sequence shown here is derived from an EMBL/GenBank/DDBJ whole genome shotgun (WGS) entry which is preliminary data.</text>
</comment>
<gene>
    <name evidence="1" type="ORF">LCGC14_2635790</name>
</gene>
<evidence type="ECO:0000313" key="1">
    <source>
        <dbReference type="EMBL" id="KKK99133.1"/>
    </source>
</evidence>
<name>A0A0F8ZZ72_9ZZZZ</name>